<gene>
    <name evidence="2" type="ORF">NCTC6133_00479</name>
</gene>
<dbReference type="AlphaFoldDB" id="A0A380DJ03"/>
<evidence type="ECO:0000256" key="1">
    <source>
        <dbReference type="SAM" id="MobiDB-lite"/>
    </source>
</evidence>
<name>A0A380DJ03_STAAU</name>
<accession>A0A380DJ03</accession>
<dbReference type="Proteomes" id="UP000255091">
    <property type="component" value="Unassembled WGS sequence"/>
</dbReference>
<evidence type="ECO:0000313" key="2">
    <source>
        <dbReference type="EMBL" id="SUK31397.1"/>
    </source>
</evidence>
<organism evidence="2 3">
    <name type="scientific">Staphylococcus aureus</name>
    <dbReference type="NCBI Taxonomy" id="1280"/>
    <lineage>
        <taxon>Bacteria</taxon>
        <taxon>Bacillati</taxon>
        <taxon>Bacillota</taxon>
        <taxon>Bacilli</taxon>
        <taxon>Bacillales</taxon>
        <taxon>Staphylococcaceae</taxon>
        <taxon>Staphylococcus</taxon>
    </lineage>
</organism>
<sequence>MMFNQINNKNELEESYESEKKRIENELQNLNELRHRTRKENERSYDVFQYLKHEMNYSEDAQRKMTRNIEAYEQEINEIIRKQEWKLEEYKEDLKSLMKSS</sequence>
<reference evidence="2 3" key="1">
    <citation type="submission" date="2018-06" db="EMBL/GenBank/DDBJ databases">
        <authorList>
            <consortium name="Pathogen Informatics"/>
            <person name="Doyle S."/>
        </authorList>
    </citation>
    <scope>NUCLEOTIDE SEQUENCE [LARGE SCALE GENOMIC DNA]</scope>
    <source>
        <strain evidence="2 3">NCTC6133</strain>
    </source>
</reference>
<evidence type="ECO:0000313" key="3">
    <source>
        <dbReference type="Proteomes" id="UP000255091"/>
    </source>
</evidence>
<protein>
    <submittedName>
        <fullName evidence="2">Cytosolic protein</fullName>
    </submittedName>
</protein>
<feature type="region of interest" description="Disordered" evidence="1">
    <location>
        <begin position="1"/>
        <end position="20"/>
    </location>
</feature>
<dbReference type="EMBL" id="UHAP01000001">
    <property type="protein sequence ID" value="SUK31397.1"/>
    <property type="molecule type" value="Genomic_DNA"/>
</dbReference>
<proteinExistence type="predicted"/>